<evidence type="ECO:0000259" key="1">
    <source>
        <dbReference type="Pfam" id="PF00848"/>
    </source>
</evidence>
<sequence>VKDIALVESVQRGMAAPGFTQGRIVHDEAGSGRSEHALHHFHGLILDAYENS</sequence>
<dbReference type="InterPro" id="IPR015879">
    <property type="entry name" value="Ring_hydroxy_dOase_asu_C_dom"/>
</dbReference>
<protein>
    <recommendedName>
        <fullName evidence="1">Aromatic-ring-hydroxylating dioxygenase alpha subunit C-terminal domain-containing protein</fullName>
    </recommendedName>
</protein>
<dbReference type="GO" id="GO:0051537">
    <property type="term" value="F:2 iron, 2 sulfur cluster binding"/>
    <property type="evidence" value="ECO:0007669"/>
    <property type="project" value="InterPro"/>
</dbReference>
<dbReference type="Gene3D" id="3.90.380.10">
    <property type="entry name" value="Naphthalene 1,2-dioxygenase Alpha Subunit, Chain A, domain 1"/>
    <property type="match status" value="1"/>
</dbReference>
<accession>A0A382UM58</accession>
<feature type="domain" description="Aromatic-ring-hydroxylating dioxygenase alpha subunit C-terminal" evidence="1">
    <location>
        <begin position="3"/>
        <end position="49"/>
    </location>
</feature>
<proteinExistence type="predicted"/>
<name>A0A382UM58_9ZZZZ</name>
<reference evidence="2" key="1">
    <citation type="submission" date="2018-05" db="EMBL/GenBank/DDBJ databases">
        <authorList>
            <person name="Lanie J.A."/>
            <person name="Ng W.-L."/>
            <person name="Kazmierczak K.M."/>
            <person name="Andrzejewski T.M."/>
            <person name="Davidsen T.M."/>
            <person name="Wayne K.J."/>
            <person name="Tettelin H."/>
            <person name="Glass J.I."/>
            <person name="Rusch D."/>
            <person name="Podicherti R."/>
            <person name="Tsui H.-C.T."/>
            <person name="Winkler M.E."/>
        </authorList>
    </citation>
    <scope>NUCLEOTIDE SEQUENCE</scope>
</reference>
<dbReference type="AlphaFoldDB" id="A0A382UM58"/>
<dbReference type="Pfam" id="PF00848">
    <property type="entry name" value="Ring_hydroxyl_A"/>
    <property type="match status" value="1"/>
</dbReference>
<organism evidence="2">
    <name type="scientific">marine metagenome</name>
    <dbReference type="NCBI Taxonomy" id="408172"/>
    <lineage>
        <taxon>unclassified sequences</taxon>
        <taxon>metagenomes</taxon>
        <taxon>ecological metagenomes</taxon>
    </lineage>
</organism>
<gene>
    <name evidence="2" type="ORF">METZ01_LOCUS388116</name>
</gene>
<dbReference type="GO" id="GO:0005506">
    <property type="term" value="F:iron ion binding"/>
    <property type="evidence" value="ECO:0007669"/>
    <property type="project" value="InterPro"/>
</dbReference>
<feature type="non-terminal residue" evidence="2">
    <location>
        <position position="1"/>
    </location>
</feature>
<evidence type="ECO:0000313" key="2">
    <source>
        <dbReference type="EMBL" id="SVD35262.1"/>
    </source>
</evidence>
<dbReference type="EMBL" id="UINC01145247">
    <property type="protein sequence ID" value="SVD35262.1"/>
    <property type="molecule type" value="Genomic_DNA"/>
</dbReference>